<accession>A0A0F9ARH1</accession>
<feature type="non-terminal residue" evidence="1">
    <location>
        <position position="1"/>
    </location>
</feature>
<reference evidence="1" key="1">
    <citation type="journal article" date="2015" name="Nature">
        <title>Complex archaea that bridge the gap between prokaryotes and eukaryotes.</title>
        <authorList>
            <person name="Spang A."/>
            <person name="Saw J.H."/>
            <person name="Jorgensen S.L."/>
            <person name="Zaremba-Niedzwiedzka K."/>
            <person name="Martijn J."/>
            <person name="Lind A.E."/>
            <person name="van Eijk R."/>
            <person name="Schleper C."/>
            <person name="Guy L."/>
            <person name="Ettema T.J."/>
        </authorList>
    </citation>
    <scope>NUCLEOTIDE SEQUENCE</scope>
</reference>
<gene>
    <name evidence="1" type="ORF">LCGC14_2817330</name>
</gene>
<evidence type="ECO:0000313" key="1">
    <source>
        <dbReference type="EMBL" id="KKK81054.1"/>
    </source>
</evidence>
<dbReference type="EMBL" id="LAZR01053297">
    <property type="protein sequence ID" value="KKK81054.1"/>
    <property type="molecule type" value="Genomic_DNA"/>
</dbReference>
<protein>
    <submittedName>
        <fullName evidence="1">Uncharacterized protein</fullName>
    </submittedName>
</protein>
<proteinExistence type="predicted"/>
<name>A0A0F9ARH1_9ZZZZ</name>
<organism evidence="1">
    <name type="scientific">marine sediment metagenome</name>
    <dbReference type="NCBI Taxonomy" id="412755"/>
    <lineage>
        <taxon>unclassified sequences</taxon>
        <taxon>metagenomes</taxon>
        <taxon>ecological metagenomes</taxon>
    </lineage>
</organism>
<comment type="caution">
    <text evidence="1">The sequence shown here is derived from an EMBL/GenBank/DDBJ whole genome shotgun (WGS) entry which is preliminary data.</text>
</comment>
<dbReference type="AlphaFoldDB" id="A0A0F9ARH1"/>
<sequence>AQVDAALNLGERLTGVGKLGRDNSWFVKLLKVIGFAPGFRASGPEAFITLISPRTNPLIRRMAAENILSWAAMGNGILTALKYGAGATVVTELGASQFGRVKFPGSDTYYNIWGTDNVLARAVLQAITQQRIDVKGNISIVGSDEKTPSGFASSFSDAALSYLKSGEAPAIGLFEELRTGETFIGKKLSWDIPSVWEVLKNRLPIVMQDFMDILQTEGPLQTLFSVPGGVTGTTGITSYTPTRETFRAIPKYNSADAGVVGEVLGRDVPEALNLTANEERTLQRFLRDDVQAWIEEKEDKHGPMPDRFSMVDAIRLVGKEKGLSSRDIAGAVFLHKAKSRPDALSREWIKFALQNRAALEDFSPATFEADYMQAAQQTAGQLGLVPAR</sequence>